<dbReference type="PANTHER" id="PTHR46600">
    <property type="entry name" value="THAP DOMAIN-CONTAINING"/>
    <property type="match status" value="1"/>
</dbReference>
<keyword evidence="5" id="KW-0862">Zinc</keyword>
<evidence type="ECO:0000256" key="4">
    <source>
        <dbReference type="ARBA" id="ARBA00022771"/>
    </source>
</evidence>
<keyword evidence="10" id="KW-0539">Nucleus</keyword>
<keyword evidence="6" id="KW-0805">Transcription regulation</keyword>
<gene>
    <name evidence="16" type="ORF">HPB48_010161</name>
</gene>
<dbReference type="InterPro" id="IPR006612">
    <property type="entry name" value="THAP_Znf"/>
</dbReference>
<dbReference type="Proteomes" id="UP000821853">
    <property type="component" value="Chromosome 2"/>
</dbReference>
<evidence type="ECO:0000256" key="3">
    <source>
        <dbReference type="ARBA" id="ARBA00022723"/>
    </source>
</evidence>
<evidence type="ECO:0000256" key="12">
    <source>
        <dbReference type="PROSITE-ProRule" id="PRU00309"/>
    </source>
</evidence>
<keyword evidence="9" id="KW-0804">Transcription</keyword>
<dbReference type="GO" id="GO:0043565">
    <property type="term" value="F:sequence-specific DNA binding"/>
    <property type="evidence" value="ECO:0007669"/>
    <property type="project" value="InterPro"/>
</dbReference>
<dbReference type="Pfam" id="PF21788">
    <property type="entry name" value="TNP-like_GBD"/>
    <property type="match status" value="1"/>
</dbReference>
<dbReference type="InterPro" id="IPR048366">
    <property type="entry name" value="TNP-like_GBD"/>
</dbReference>
<keyword evidence="3" id="KW-0479">Metal-binding</keyword>
<dbReference type="SMART" id="SM00980">
    <property type="entry name" value="THAP"/>
    <property type="match status" value="1"/>
</dbReference>
<keyword evidence="4 12" id="KW-0863">Zinc-finger</keyword>
<comment type="similarity">
    <text evidence="2">Belongs to the THAP1 family.</text>
</comment>
<feature type="compositionally biased region" description="Basic and acidic residues" evidence="14">
    <location>
        <begin position="93"/>
        <end position="103"/>
    </location>
</feature>
<evidence type="ECO:0000256" key="2">
    <source>
        <dbReference type="ARBA" id="ARBA00006177"/>
    </source>
</evidence>
<protein>
    <recommendedName>
        <fullName evidence="15">THAP-type domain-containing protein</fullName>
    </recommendedName>
</protein>
<keyword evidence="11" id="KW-0131">Cell cycle</keyword>
<dbReference type="AlphaFoldDB" id="A0A9J6FMB3"/>
<name>A0A9J6FMB3_HAELO</name>
<evidence type="ECO:0000256" key="11">
    <source>
        <dbReference type="ARBA" id="ARBA00023306"/>
    </source>
</evidence>
<comment type="caution">
    <text evidence="16">The sequence shown here is derived from an EMBL/GenBank/DDBJ whole genome shotgun (WGS) entry which is preliminary data.</text>
</comment>
<proteinExistence type="inferred from homology"/>
<keyword evidence="17" id="KW-1185">Reference proteome</keyword>
<dbReference type="EMBL" id="JABSTR010000004">
    <property type="protein sequence ID" value="KAH9367366.1"/>
    <property type="molecule type" value="Genomic_DNA"/>
</dbReference>
<keyword evidence="8 12" id="KW-0238">DNA-binding</keyword>
<reference evidence="16 17" key="1">
    <citation type="journal article" date="2020" name="Cell">
        <title>Large-Scale Comparative Analyses of Tick Genomes Elucidate Their Genetic Diversity and Vector Capacities.</title>
        <authorList>
            <consortium name="Tick Genome and Microbiome Consortium (TIGMIC)"/>
            <person name="Jia N."/>
            <person name="Wang J."/>
            <person name="Shi W."/>
            <person name="Du L."/>
            <person name="Sun Y."/>
            <person name="Zhan W."/>
            <person name="Jiang J.F."/>
            <person name="Wang Q."/>
            <person name="Zhang B."/>
            <person name="Ji P."/>
            <person name="Bell-Sakyi L."/>
            <person name="Cui X.M."/>
            <person name="Yuan T.T."/>
            <person name="Jiang B.G."/>
            <person name="Yang W.F."/>
            <person name="Lam T.T."/>
            <person name="Chang Q.C."/>
            <person name="Ding S.J."/>
            <person name="Wang X.J."/>
            <person name="Zhu J.G."/>
            <person name="Ruan X.D."/>
            <person name="Zhao L."/>
            <person name="Wei J.T."/>
            <person name="Ye R.Z."/>
            <person name="Que T.C."/>
            <person name="Du C.H."/>
            <person name="Zhou Y.H."/>
            <person name="Cheng J.X."/>
            <person name="Dai P.F."/>
            <person name="Guo W.B."/>
            <person name="Han X.H."/>
            <person name="Huang E.J."/>
            <person name="Li L.F."/>
            <person name="Wei W."/>
            <person name="Gao Y.C."/>
            <person name="Liu J.Z."/>
            <person name="Shao H.Z."/>
            <person name="Wang X."/>
            <person name="Wang C.C."/>
            <person name="Yang T.C."/>
            <person name="Huo Q.B."/>
            <person name="Li W."/>
            <person name="Chen H.Y."/>
            <person name="Chen S.E."/>
            <person name="Zhou L.G."/>
            <person name="Ni X.B."/>
            <person name="Tian J.H."/>
            <person name="Sheng Y."/>
            <person name="Liu T."/>
            <person name="Pan Y.S."/>
            <person name="Xia L.Y."/>
            <person name="Li J."/>
            <person name="Zhao F."/>
            <person name="Cao W.C."/>
        </authorList>
    </citation>
    <scope>NUCLEOTIDE SEQUENCE [LARGE SCALE GENOMIC DNA]</scope>
    <source>
        <strain evidence="16">HaeL-2018</strain>
    </source>
</reference>
<evidence type="ECO:0000256" key="8">
    <source>
        <dbReference type="ARBA" id="ARBA00023125"/>
    </source>
</evidence>
<evidence type="ECO:0000256" key="1">
    <source>
        <dbReference type="ARBA" id="ARBA00004642"/>
    </source>
</evidence>
<dbReference type="GO" id="GO:0008270">
    <property type="term" value="F:zinc ion binding"/>
    <property type="evidence" value="ECO:0007669"/>
    <property type="project" value="UniProtKB-KW"/>
</dbReference>
<feature type="domain" description="THAP-type" evidence="15">
    <location>
        <begin position="1"/>
        <end position="82"/>
    </location>
</feature>
<dbReference type="SUPFAM" id="SSF57716">
    <property type="entry name" value="Glucocorticoid receptor-like (DNA-binding domain)"/>
    <property type="match status" value="1"/>
</dbReference>
<dbReference type="Gene3D" id="6.20.210.20">
    <property type="entry name" value="THAP domain"/>
    <property type="match status" value="1"/>
</dbReference>
<dbReference type="InterPro" id="IPR026516">
    <property type="entry name" value="THAP1/10"/>
</dbReference>
<keyword evidence="7 13" id="KW-0175">Coiled coil</keyword>
<dbReference type="OrthoDB" id="6509703at2759"/>
<accession>A0A9J6FMB3</accession>
<dbReference type="PROSITE" id="PS50950">
    <property type="entry name" value="ZF_THAP"/>
    <property type="match status" value="1"/>
</dbReference>
<dbReference type="SMART" id="SM00692">
    <property type="entry name" value="DM3"/>
    <property type="match status" value="1"/>
</dbReference>
<evidence type="ECO:0000256" key="14">
    <source>
        <dbReference type="SAM" id="MobiDB-lite"/>
    </source>
</evidence>
<organism evidence="16 17">
    <name type="scientific">Haemaphysalis longicornis</name>
    <name type="common">Bush tick</name>
    <dbReference type="NCBI Taxonomy" id="44386"/>
    <lineage>
        <taxon>Eukaryota</taxon>
        <taxon>Metazoa</taxon>
        <taxon>Ecdysozoa</taxon>
        <taxon>Arthropoda</taxon>
        <taxon>Chelicerata</taxon>
        <taxon>Arachnida</taxon>
        <taxon>Acari</taxon>
        <taxon>Parasitiformes</taxon>
        <taxon>Ixodida</taxon>
        <taxon>Ixodoidea</taxon>
        <taxon>Ixodidae</taxon>
        <taxon>Haemaphysalinae</taxon>
        <taxon>Haemaphysalis</taxon>
    </lineage>
</organism>
<dbReference type="InterPro" id="IPR048365">
    <property type="entry name" value="TNP-like_RNaseH_N"/>
</dbReference>
<dbReference type="Pfam" id="PF05485">
    <property type="entry name" value="THAP"/>
    <property type="match status" value="1"/>
</dbReference>
<feature type="coiled-coil region" evidence="13">
    <location>
        <begin position="200"/>
        <end position="234"/>
    </location>
</feature>
<evidence type="ECO:0000256" key="6">
    <source>
        <dbReference type="ARBA" id="ARBA00023015"/>
    </source>
</evidence>
<evidence type="ECO:0000256" key="9">
    <source>
        <dbReference type="ARBA" id="ARBA00023163"/>
    </source>
</evidence>
<evidence type="ECO:0000256" key="10">
    <source>
        <dbReference type="ARBA" id="ARBA00023242"/>
    </source>
</evidence>
<evidence type="ECO:0000256" key="5">
    <source>
        <dbReference type="ARBA" id="ARBA00022833"/>
    </source>
</evidence>
<sequence length="677" mass="77979">MAYCCVPCCRSDSRSKLPGISFHEIPADEALRQQRIKAIRRDDWEPNTNSNYSRVCSRHFAETEFTEGKRHRLKKGVVPTVFPEYPAYLRPQPLKERTSENIRKRSAPQHSDKENAPSQKRRKRWEGDGPQEETRDIDQPCCVEEPIQDSSSSSTFGVDQEAVEISAIRNDPPQHCPRKDVVDKATQVSVGLSSLLATERAKWKQKERDLKKQIERLRQTVDHYKEELNKMNADCHFGDLQYIREQAEEKHIAAVFLWDQIVNFKRKKPAWSEDVVRHCIILRRLSTKAYEHVRTEKLLKLPCRSTLQNYIGSSSFETGFNDLIQARLKVELEKLEVPQLRVCSLIVDEMRIKPKLQYNKQRDCFVGHVDMGVANEAGAEPVLANSLLCFIINGLSTAYRIPVACFFTKGLNGKQLSTLTRHVMNKVEEAGFTILRFVSDNHKVNVSAMTHLCGGFLTYRIEHPCDPERLLFLSFDYCHVLKNIPSQFLARELGKKGQVSSTYVKKLYDLQKGWIVKPVRSLTRKHVYPNNIEKMNVKRAVEVFSPDVTAALEFLKDQAGHGSRPSFAFAGPAIAFMRNIFRWFTLHDTSSKVQHIQQRFPDARHYDSPEDDRLEWLNVTFPMYIEELKKNAASPEGFLTTKDIRSSTVGDILDSCVCALPTCYREVFFCHHQEVQQ</sequence>
<evidence type="ECO:0000256" key="7">
    <source>
        <dbReference type="ARBA" id="ARBA00023054"/>
    </source>
</evidence>
<dbReference type="PANTHER" id="PTHR46600:SF1">
    <property type="entry name" value="THAP DOMAIN-CONTAINING PROTEIN 1"/>
    <property type="match status" value="1"/>
</dbReference>
<comment type="subcellular location">
    <subcellularLocation>
        <location evidence="1">Nucleus</location>
        <location evidence="1">Nucleoplasm</location>
    </subcellularLocation>
</comment>
<evidence type="ECO:0000256" key="13">
    <source>
        <dbReference type="SAM" id="Coils"/>
    </source>
</evidence>
<evidence type="ECO:0000313" key="16">
    <source>
        <dbReference type="EMBL" id="KAH9367366.1"/>
    </source>
</evidence>
<dbReference type="Pfam" id="PF21787">
    <property type="entry name" value="TNP-like_RNaseH_N"/>
    <property type="match status" value="1"/>
</dbReference>
<evidence type="ECO:0000259" key="15">
    <source>
        <dbReference type="PROSITE" id="PS50950"/>
    </source>
</evidence>
<evidence type="ECO:0000313" key="17">
    <source>
        <dbReference type="Proteomes" id="UP000821853"/>
    </source>
</evidence>
<dbReference type="InterPro" id="IPR038441">
    <property type="entry name" value="THAP_Znf_sf"/>
</dbReference>
<feature type="region of interest" description="Disordered" evidence="14">
    <location>
        <begin position="89"/>
        <end position="156"/>
    </location>
</feature>
<dbReference type="VEuPathDB" id="VectorBase:HLOH_040001"/>
<dbReference type="GO" id="GO:0005654">
    <property type="term" value="C:nucleoplasm"/>
    <property type="evidence" value="ECO:0007669"/>
    <property type="project" value="UniProtKB-SubCell"/>
</dbReference>